<dbReference type="AlphaFoldDB" id="A0A419V8A5"/>
<dbReference type="RefSeq" id="WP_120191698.1">
    <property type="nucleotide sequence ID" value="NZ_RAPK01000006.1"/>
</dbReference>
<dbReference type="EMBL" id="RAPK01000006">
    <property type="protein sequence ID" value="RKD76287.1"/>
    <property type="molecule type" value="Genomic_DNA"/>
</dbReference>
<dbReference type="InterPro" id="IPR011234">
    <property type="entry name" value="Fumarylacetoacetase-like_C"/>
</dbReference>
<accession>A0A419V8A5</accession>
<dbReference type="Proteomes" id="UP000285120">
    <property type="component" value="Unassembled WGS sequence"/>
</dbReference>
<dbReference type="GO" id="GO:0046872">
    <property type="term" value="F:metal ion binding"/>
    <property type="evidence" value="ECO:0007669"/>
    <property type="project" value="UniProtKB-KW"/>
</dbReference>
<evidence type="ECO:0000313" key="3">
    <source>
        <dbReference type="EMBL" id="RKD76287.1"/>
    </source>
</evidence>
<dbReference type="Pfam" id="PF01557">
    <property type="entry name" value="FAA_hydrolase"/>
    <property type="match status" value="1"/>
</dbReference>
<proteinExistence type="predicted"/>
<evidence type="ECO:0000256" key="1">
    <source>
        <dbReference type="ARBA" id="ARBA00022723"/>
    </source>
</evidence>
<dbReference type="InterPro" id="IPR036663">
    <property type="entry name" value="Fumarylacetoacetase_C_sf"/>
</dbReference>
<name>A0A419V8A5_9BACL</name>
<sequence length="288" mass="31784">MRTASIRENGADKGVIVLKEGRQVKIEAINETHQTFFPTQVEDLIVSEKLEELRSWAQSHPQELEELAEQTAGSYSPLLRTPGKIWGIGLNYQDHAADLKEKAPSTEPASFMKPLTSIIGPGDTIEIPHQSERTTAEAELGIVIGRTCKNVSEADARDYVAGYTTIIDMTAEDILEKNPRYLTRSKSFDTFFSVGPELVTVEEVDNVDDLKVATVINGSVHRENVVSNMTFTPWNLVSFHSKVMTLKPGDIISTGTPGAIHIQDGDEVECRIEGFTSLSNPVTDLKKQ</sequence>
<evidence type="ECO:0000259" key="2">
    <source>
        <dbReference type="Pfam" id="PF01557"/>
    </source>
</evidence>
<reference evidence="3 4" key="1">
    <citation type="submission" date="2018-09" db="EMBL/GenBank/DDBJ databases">
        <title>Genomic Encyclopedia of Archaeal and Bacterial Type Strains, Phase II (KMG-II): from individual species to whole genera.</title>
        <authorList>
            <person name="Goeker M."/>
        </authorList>
    </citation>
    <scope>NUCLEOTIDE SEQUENCE [LARGE SCALE GENOMIC DNA]</scope>
    <source>
        <strain evidence="3 4">DSM 17008</strain>
    </source>
</reference>
<protein>
    <submittedName>
        <fullName evidence="3">2-keto-4-pentenoate hydratase/2-oxohepta-3-ene-1,7-dioic acid hydratase in catechol pathway</fullName>
    </submittedName>
</protein>
<dbReference type="OrthoDB" id="9805307at2"/>
<keyword evidence="1" id="KW-0479">Metal-binding</keyword>
<feature type="domain" description="Fumarylacetoacetase-like C-terminal" evidence="2">
    <location>
        <begin position="84"/>
        <end position="282"/>
    </location>
</feature>
<dbReference type="PANTHER" id="PTHR11820">
    <property type="entry name" value="ACYLPYRUVASE"/>
    <property type="match status" value="1"/>
</dbReference>
<organism evidence="3 4">
    <name type="scientific">Sinobaca qinghaiensis</name>
    <dbReference type="NCBI Taxonomy" id="342944"/>
    <lineage>
        <taxon>Bacteria</taxon>
        <taxon>Bacillati</taxon>
        <taxon>Bacillota</taxon>
        <taxon>Bacilli</taxon>
        <taxon>Bacillales</taxon>
        <taxon>Sporolactobacillaceae</taxon>
        <taxon>Sinobaca</taxon>
    </lineage>
</organism>
<dbReference type="SUPFAM" id="SSF56529">
    <property type="entry name" value="FAH"/>
    <property type="match status" value="1"/>
</dbReference>
<keyword evidence="4" id="KW-1185">Reference proteome</keyword>
<evidence type="ECO:0000313" key="4">
    <source>
        <dbReference type="Proteomes" id="UP000285120"/>
    </source>
</evidence>
<comment type="caution">
    <text evidence="3">The sequence shown here is derived from an EMBL/GenBank/DDBJ whole genome shotgun (WGS) entry which is preliminary data.</text>
</comment>
<gene>
    <name evidence="3" type="ORF">ATL39_0502</name>
</gene>
<dbReference type="Gene3D" id="3.90.850.10">
    <property type="entry name" value="Fumarylacetoacetase-like, C-terminal domain"/>
    <property type="match status" value="1"/>
</dbReference>
<dbReference type="GO" id="GO:0003824">
    <property type="term" value="F:catalytic activity"/>
    <property type="evidence" value="ECO:0007669"/>
    <property type="project" value="InterPro"/>
</dbReference>